<dbReference type="SUPFAM" id="SSF51658">
    <property type="entry name" value="Xylose isomerase-like"/>
    <property type="match status" value="2"/>
</dbReference>
<dbReference type="Gene3D" id="3.20.20.150">
    <property type="entry name" value="Divalent-metal-dependent TIM barrel enzymes"/>
    <property type="match status" value="2"/>
</dbReference>
<dbReference type="KEGG" id="cbb:CLD_3205"/>
<dbReference type="PANTHER" id="PTHR12110:SF21">
    <property type="entry name" value="XYLOSE ISOMERASE-LIKE TIM BARREL DOMAIN-CONTAINING PROTEIN"/>
    <property type="match status" value="1"/>
</dbReference>
<reference evidence="2 3" key="1">
    <citation type="journal article" date="2007" name="PLoS ONE">
        <title>Analysis of the neurotoxin complex genes in Clostridium botulinum A1-A4 and B1 strains: BoNT/A3, /Ba4 and /B1 clusters are located within plasmids.</title>
        <authorList>
            <person name="Smith T.J."/>
            <person name="Hill K.K."/>
            <person name="Foley B.T."/>
            <person name="Detter J.C."/>
            <person name="Munk A.C."/>
            <person name="Bruce D.C."/>
            <person name="Doggett N.A."/>
            <person name="Smith L.A."/>
            <person name="Marks J.D."/>
            <person name="Xie G."/>
            <person name="Brettin T.S."/>
        </authorList>
    </citation>
    <scope>NUCLEOTIDE SEQUENCE [LARGE SCALE GENOMIC DNA]</scope>
    <source>
        <strain evidence="3">Okra / Type B1</strain>
    </source>
</reference>
<dbReference type="InterPro" id="IPR036237">
    <property type="entry name" value="Xyl_isomerase-like_sf"/>
</dbReference>
<sequence length="416" mass="48879">MFKLSYSTNGLTELSFEKAVFEVEKAGFQGIELSFQKNEFNPFTFNEFDIKRIKNILENSNIKPVCISTATTFFLSDIAHEPSLLSLDYSRRKQRIDLIKKGIEIAKQIDIPIVSFQSGYLREEHIKNPLTNPRELLVSGIKECLESIEDVILVIEPEPGMYIETLEDAVNLIKEVDSDNFRLHVDICHAYCTEKDYINSILKYISYTEYMHLADIKEGYNLKFVALNLEDFNNFKFDFNFASYLIYVNDYKGFIFISENNYYCFYHDEFQDRKDKFLENLYRLNEVYKNIVSVSMENLINLNTEPNLDIEIKAYLDSISKINCDILNSSIPILKYLRNEKVNYFDKIISKPICNTINGKVHYHEIPGNGQIDFRSVFYVLKNNYNKYITVELYNHSSVWEKVLYQSKEYLLSCIK</sequence>
<dbReference type="InterPro" id="IPR013022">
    <property type="entry name" value="Xyl_isomerase-like_TIM-brl"/>
</dbReference>
<keyword evidence="2" id="KW-0255">Endonuclease</keyword>
<protein>
    <submittedName>
        <fullName evidence="2">Putative endonuclease</fullName>
    </submittedName>
</protein>
<dbReference type="RefSeq" id="WP_015957505.1">
    <property type="nucleotide sequence ID" value="NC_010516.1"/>
</dbReference>
<evidence type="ECO:0000313" key="3">
    <source>
        <dbReference type="Proteomes" id="UP000008541"/>
    </source>
</evidence>
<dbReference type="Pfam" id="PF01261">
    <property type="entry name" value="AP_endonuc_2"/>
    <property type="match status" value="1"/>
</dbReference>
<accession>B1IJY0</accession>
<dbReference type="EMBL" id="CP000939">
    <property type="protein sequence ID" value="ACA43847.1"/>
    <property type="molecule type" value="Genomic_DNA"/>
</dbReference>
<dbReference type="GO" id="GO:0004519">
    <property type="term" value="F:endonuclease activity"/>
    <property type="evidence" value="ECO:0007669"/>
    <property type="project" value="UniProtKB-KW"/>
</dbReference>
<gene>
    <name evidence="2" type="ordered locus">CLD_3205</name>
</gene>
<feature type="domain" description="Xylose isomerase-like TIM barrel" evidence="1">
    <location>
        <begin position="22"/>
        <end position="218"/>
    </location>
</feature>
<dbReference type="Proteomes" id="UP000008541">
    <property type="component" value="Chromosome"/>
</dbReference>
<dbReference type="PANTHER" id="PTHR12110">
    <property type="entry name" value="HYDROXYPYRUVATE ISOMERASE"/>
    <property type="match status" value="1"/>
</dbReference>
<evidence type="ECO:0000259" key="1">
    <source>
        <dbReference type="Pfam" id="PF01261"/>
    </source>
</evidence>
<keyword evidence="2" id="KW-0540">Nuclease</keyword>
<name>B1IJY0_CLOBK</name>
<dbReference type="AlphaFoldDB" id="B1IJY0"/>
<proteinExistence type="predicted"/>
<dbReference type="InterPro" id="IPR050312">
    <property type="entry name" value="IolE/XylAMocC-like"/>
</dbReference>
<keyword evidence="2" id="KW-0378">Hydrolase</keyword>
<dbReference type="HOGENOM" id="CLU_050006_5_0_9"/>
<organism evidence="2 3">
    <name type="scientific">Clostridium botulinum (strain Okra / Type B1)</name>
    <dbReference type="NCBI Taxonomy" id="498213"/>
    <lineage>
        <taxon>Bacteria</taxon>
        <taxon>Bacillati</taxon>
        <taxon>Bacillota</taxon>
        <taxon>Clostridia</taxon>
        <taxon>Eubacteriales</taxon>
        <taxon>Clostridiaceae</taxon>
        <taxon>Clostridium</taxon>
    </lineage>
</organism>
<evidence type="ECO:0000313" key="2">
    <source>
        <dbReference type="EMBL" id="ACA43847.1"/>
    </source>
</evidence>